<dbReference type="Proteomes" id="UP000290849">
    <property type="component" value="Unassembled WGS sequence"/>
</dbReference>
<keyword evidence="2" id="KW-0378">Hydrolase</keyword>
<reference evidence="2 3" key="1">
    <citation type="journal article" date="2017" name="Int. J. Syst. Evol. Microbiol.">
        <title>Achromobacter aloeverae sp. nov., isolated from the root of Aloe vera (L.) Burm.f.</title>
        <authorList>
            <person name="Kuncharoen N."/>
            <person name="Muramatsu Y."/>
            <person name="Shibata C."/>
            <person name="Kamakura Y."/>
            <person name="Nakagawa Y."/>
            <person name="Tanasupawat S."/>
        </authorList>
    </citation>
    <scope>NUCLEOTIDE SEQUENCE [LARGE SCALE GENOMIC DNA]</scope>
    <source>
        <strain evidence="2 3">AVA-1</strain>
    </source>
</reference>
<evidence type="ECO:0000313" key="3">
    <source>
        <dbReference type="Proteomes" id="UP000290849"/>
    </source>
</evidence>
<accession>A0A4Q1HNY0</accession>
<dbReference type="PANTHER" id="PTHR43798:SF33">
    <property type="entry name" value="HYDROLASE, PUTATIVE (AFU_ORTHOLOGUE AFUA_2G14860)-RELATED"/>
    <property type="match status" value="1"/>
</dbReference>
<dbReference type="InterPro" id="IPR050266">
    <property type="entry name" value="AB_hydrolase_sf"/>
</dbReference>
<sequence length="316" mass="34973">MSSAASAHDALGGTNAVTWHGGEEHWTRRDDVDLFLWHKPAAAGVPHAGTIFFVHGSSMASQPTFDLSVPGRPDSSAMDWFAARGFDTWCMDNEGYGRSSKHRPVNSDIANGALDLAAGSAYILARARDTRLHMYGISSGALKAALFAQQYPERVARLALDAFVWTGEGSPTLAQRKQRLPEFIARNRRPIDRAFVQSIFTRDHPGCADDNTVSAFADAILSLDNSMPTGTYVDMCSRLPLVDPAKIDLPVIVMRGEYDGIASFEDLMAFFARLPNTFKQFTVMPGISHASFQQKNYYMVYHILHAFYTQPDPVYR</sequence>
<dbReference type="AlphaFoldDB" id="A0A4Q1HNY0"/>
<evidence type="ECO:0000259" key="1">
    <source>
        <dbReference type="Pfam" id="PF12146"/>
    </source>
</evidence>
<dbReference type="InterPro" id="IPR029058">
    <property type="entry name" value="AB_hydrolase_fold"/>
</dbReference>
<feature type="domain" description="Serine aminopeptidase S33" evidence="1">
    <location>
        <begin position="77"/>
        <end position="292"/>
    </location>
</feature>
<dbReference type="Pfam" id="PF12146">
    <property type="entry name" value="Hydrolase_4"/>
    <property type="match status" value="1"/>
</dbReference>
<dbReference type="SUPFAM" id="SSF53474">
    <property type="entry name" value="alpha/beta-Hydrolases"/>
    <property type="match status" value="1"/>
</dbReference>
<dbReference type="Gene3D" id="3.40.50.1820">
    <property type="entry name" value="alpha/beta hydrolase"/>
    <property type="match status" value="1"/>
</dbReference>
<dbReference type="OrthoDB" id="9780134at2"/>
<dbReference type="GO" id="GO:0016020">
    <property type="term" value="C:membrane"/>
    <property type="evidence" value="ECO:0007669"/>
    <property type="project" value="TreeGrafter"/>
</dbReference>
<dbReference type="RefSeq" id="WP_129148666.1">
    <property type="nucleotide sequence ID" value="NZ_JBHSDO010000006.1"/>
</dbReference>
<organism evidence="2 3">
    <name type="scientific">Achromobacter aloeverae</name>
    <dbReference type="NCBI Taxonomy" id="1750518"/>
    <lineage>
        <taxon>Bacteria</taxon>
        <taxon>Pseudomonadati</taxon>
        <taxon>Pseudomonadota</taxon>
        <taxon>Betaproteobacteria</taxon>
        <taxon>Burkholderiales</taxon>
        <taxon>Alcaligenaceae</taxon>
        <taxon>Achromobacter</taxon>
    </lineage>
</organism>
<name>A0A4Q1HNY0_9BURK</name>
<keyword evidence="3" id="KW-1185">Reference proteome</keyword>
<dbReference type="PANTHER" id="PTHR43798">
    <property type="entry name" value="MONOACYLGLYCEROL LIPASE"/>
    <property type="match status" value="1"/>
</dbReference>
<protein>
    <submittedName>
        <fullName evidence="2">Alpha/beta hydrolase</fullName>
    </submittedName>
</protein>
<comment type="caution">
    <text evidence="2">The sequence shown here is derived from an EMBL/GenBank/DDBJ whole genome shotgun (WGS) entry which is preliminary data.</text>
</comment>
<gene>
    <name evidence="2" type="ORF">C7R54_02845</name>
</gene>
<evidence type="ECO:0000313" key="2">
    <source>
        <dbReference type="EMBL" id="RXN92708.1"/>
    </source>
</evidence>
<proteinExistence type="predicted"/>
<dbReference type="EMBL" id="PYAL01000001">
    <property type="protein sequence ID" value="RXN92708.1"/>
    <property type="molecule type" value="Genomic_DNA"/>
</dbReference>
<dbReference type="GO" id="GO:0016787">
    <property type="term" value="F:hydrolase activity"/>
    <property type="evidence" value="ECO:0007669"/>
    <property type="project" value="UniProtKB-KW"/>
</dbReference>
<dbReference type="InterPro" id="IPR022742">
    <property type="entry name" value="Hydrolase_4"/>
</dbReference>